<dbReference type="Proteomes" id="UP000198697">
    <property type="component" value="Unassembled WGS sequence"/>
</dbReference>
<sequence>MDSNTPAQLLQLAYRADLDLLVGRWTHEPNTSLLPAAYRELAREAGASRCRYWLQDIRRRVVNDPATTRWLLTDYFPDMARRLGGLRVAYLTSPTLLAHIMADPEFKTVEYYTDKPYQIHFFGDEGAAVAWLFEF</sequence>
<protein>
    <recommendedName>
        <fullName evidence="3">SpoIIAA-like</fullName>
    </recommendedName>
</protein>
<keyword evidence="2" id="KW-1185">Reference proteome</keyword>
<evidence type="ECO:0000313" key="1">
    <source>
        <dbReference type="EMBL" id="SET88623.1"/>
    </source>
</evidence>
<reference evidence="2" key="1">
    <citation type="submission" date="2016-10" db="EMBL/GenBank/DDBJ databases">
        <authorList>
            <person name="Varghese N."/>
            <person name="Submissions S."/>
        </authorList>
    </citation>
    <scope>NUCLEOTIDE SEQUENCE [LARGE SCALE GENOMIC DNA]</scope>
    <source>
        <strain evidence="2">DSM 15310</strain>
    </source>
</reference>
<evidence type="ECO:0000313" key="2">
    <source>
        <dbReference type="Proteomes" id="UP000198697"/>
    </source>
</evidence>
<dbReference type="AlphaFoldDB" id="A0A1I0HX03"/>
<evidence type="ECO:0008006" key="3">
    <source>
        <dbReference type="Google" id="ProtNLM"/>
    </source>
</evidence>
<organism evidence="1 2">
    <name type="scientific">Hymenobacter actinosclerus</name>
    <dbReference type="NCBI Taxonomy" id="82805"/>
    <lineage>
        <taxon>Bacteria</taxon>
        <taxon>Pseudomonadati</taxon>
        <taxon>Bacteroidota</taxon>
        <taxon>Cytophagia</taxon>
        <taxon>Cytophagales</taxon>
        <taxon>Hymenobacteraceae</taxon>
        <taxon>Hymenobacter</taxon>
    </lineage>
</organism>
<dbReference type="RefSeq" id="WP_092772978.1">
    <property type="nucleotide sequence ID" value="NZ_FOHS01000004.1"/>
</dbReference>
<accession>A0A1I0HX03</accession>
<dbReference type="STRING" id="82805.SAMN04487998_3006"/>
<dbReference type="EMBL" id="FOHS01000004">
    <property type="protein sequence ID" value="SET88623.1"/>
    <property type="molecule type" value="Genomic_DNA"/>
</dbReference>
<name>A0A1I0HX03_9BACT</name>
<gene>
    <name evidence="1" type="ORF">SAMN04487998_3006</name>
</gene>
<dbReference type="OrthoDB" id="884362at2"/>
<proteinExistence type="predicted"/>